<protein>
    <submittedName>
        <fullName evidence="2">Uncharacterized protein</fullName>
    </submittedName>
</protein>
<keyword evidence="3" id="KW-1185">Reference proteome</keyword>
<dbReference type="Proteomes" id="UP001066276">
    <property type="component" value="Chromosome 4_1"/>
</dbReference>
<proteinExistence type="predicted"/>
<dbReference type="AlphaFoldDB" id="A0AAV7T250"/>
<gene>
    <name evidence="2" type="ORF">NDU88_002293</name>
</gene>
<dbReference type="EMBL" id="JANPWB010000007">
    <property type="protein sequence ID" value="KAJ1170416.1"/>
    <property type="molecule type" value="Genomic_DNA"/>
</dbReference>
<feature type="region of interest" description="Disordered" evidence="1">
    <location>
        <begin position="1"/>
        <end position="20"/>
    </location>
</feature>
<evidence type="ECO:0000256" key="1">
    <source>
        <dbReference type="SAM" id="MobiDB-lite"/>
    </source>
</evidence>
<sequence>MTQDTRRRQQQRHPGGARRGWHCKERVARWLESLRREGPFLEPRLGAHVQRAWRDGLSSRAESGCCGS</sequence>
<reference evidence="2" key="1">
    <citation type="journal article" date="2022" name="bioRxiv">
        <title>Sequencing and chromosome-scale assembly of the giantPleurodeles waltlgenome.</title>
        <authorList>
            <person name="Brown T."/>
            <person name="Elewa A."/>
            <person name="Iarovenko S."/>
            <person name="Subramanian E."/>
            <person name="Araus A.J."/>
            <person name="Petzold A."/>
            <person name="Susuki M."/>
            <person name="Suzuki K.-i.T."/>
            <person name="Hayashi T."/>
            <person name="Toyoda A."/>
            <person name="Oliveira C."/>
            <person name="Osipova E."/>
            <person name="Leigh N.D."/>
            <person name="Simon A."/>
            <person name="Yun M.H."/>
        </authorList>
    </citation>
    <scope>NUCLEOTIDE SEQUENCE</scope>
    <source>
        <strain evidence="2">20211129_DDA</strain>
        <tissue evidence="2">Liver</tissue>
    </source>
</reference>
<accession>A0AAV7T250</accession>
<name>A0AAV7T250_PLEWA</name>
<comment type="caution">
    <text evidence="2">The sequence shown here is derived from an EMBL/GenBank/DDBJ whole genome shotgun (WGS) entry which is preliminary data.</text>
</comment>
<feature type="compositionally biased region" description="Basic residues" evidence="1">
    <location>
        <begin position="8"/>
        <end position="20"/>
    </location>
</feature>
<evidence type="ECO:0000313" key="3">
    <source>
        <dbReference type="Proteomes" id="UP001066276"/>
    </source>
</evidence>
<organism evidence="2 3">
    <name type="scientific">Pleurodeles waltl</name>
    <name type="common">Iberian ribbed newt</name>
    <dbReference type="NCBI Taxonomy" id="8319"/>
    <lineage>
        <taxon>Eukaryota</taxon>
        <taxon>Metazoa</taxon>
        <taxon>Chordata</taxon>
        <taxon>Craniata</taxon>
        <taxon>Vertebrata</taxon>
        <taxon>Euteleostomi</taxon>
        <taxon>Amphibia</taxon>
        <taxon>Batrachia</taxon>
        <taxon>Caudata</taxon>
        <taxon>Salamandroidea</taxon>
        <taxon>Salamandridae</taxon>
        <taxon>Pleurodelinae</taxon>
        <taxon>Pleurodeles</taxon>
    </lineage>
</organism>
<evidence type="ECO:0000313" key="2">
    <source>
        <dbReference type="EMBL" id="KAJ1170416.1"/>
    </source>
</evidence>